<protein>
    <recommendedName>
        <fullName evidence="1">Phospholipase A2-like domain-containing protein</fullName>
    </recommendedName>
</protein>
<dbReference type="AlphaFoldDB" id="A0A4Y2JRF3"/>
<dbReference type="Proteomes" id="UP000499080">
    <property type="component" value="Unassembled WGS sequence"/>
</dbReference>
<dbReference type="GO" id="GO:0005198">
    <property type="term" value="F:structural molecule activity"/>
    <property type="evidence" value="ECO:0007669"/>
    <property type="project" value="InterPro"/>
</dbReference>
<dbReference type="GO" id="GO:0004623">
    <property type="term" value="F:phospholipase A2 activity"/>
    <property type="evidence" value="ECO:0007669"/>
    <property type="project" value="InterPro"/>
</dbReference>
<dbReference type="Gene3D" id="1.20.90.10">
    <property type="entry name" value="Phospholipase A2 domain"/>
    <property type="match status" value="1"/>
</dbReference>
<dbReference type="Pfam" id="PF08398">
    <property type="entry name" value="Phospholip_A2_4"/>
    <property type="match status" value="1"/>
</dbReference>
<evidence type="ECO:0000313" key="2">
    <source>
        <dbReference type="EMBL" id="GBM92375.1"/>
    </source>
</evidence>
<accession>A0A4Y2JRF3</accession>
<proteinExistence type="predicted"/>
<organism evidence="2 3">
    <name type="scientific">Araneus ventricosus</name>
    <name type="common">Orbweaver spider</name>
    <name type="synonym">Epeira ventricosa</name>
    <dbReference type="NCBI Taxonomy" id="182803"/>
    <lineage>
        <taxon>Eukaryota</taxon>
        <taxon>Metazoa</taxon>
        <taxon>Ecdysozoa</taxon>
        <taxon>Arthropoda</taxon>
        <taxon>Chelicerata</taxon>
        <taxon>Arachnida</taxon>
        <taxon>Araneae</taxon>
        <taxon>Araneomorphae</taxon>
        <taxon>Entelegynae</taxon>
        <taxon>Araneoidea</taxon>
        <taxon>Araneidae</taxon>
        <taxon>Araneus</taxon>
    </lineage>
</organism>
<dbReference type="InterPro" id="IPR036444">
    <property type="entry name" value="PLipase_A2_dom_sf"/>
</dbReference>
<dbReference type="EMBL" id="BGPR01003782">
    <property type="protein sequence ID" value="GBM92375.1"/>
    <property type="molecule type" value="Genomic_DNA"/>
</dbReference>
<dbReference type="OrthoDB" id="10422267at2759"/>
<reference evidence="2 3" key="1">
    <citation type="journal article" date="2019" name="Sci. Rep.">
        <title>Orb-weaving spider Araneus ventricosus genome elucidates the spidroin gene catalogue.</title>
        <authorList>
            <person name="Kono N."/>
            <person name="Nakamura H."/>
            <person name="Ohtoshi R."/>
            <person name="Moran D.A.P."/>
            <person name="Shinohara A."/>
            <person name="Yoshida Y."/>
            <person name="Fujiwara M."/>
            <person name="Mori M."/>
            <person name="Tomita M."/>
            <person name="Arakawa K."/>
        </authorList>
    </citation>
    <scope>NUCLEOTIDE SEQUENCE [LARGE SCALE GENOMIC DNA]</scope>
</reference>
<keyword evidence="3" id="KW-1185">Reference proteome</keyword>
<dbReference type="GO" id="GO:0006644">
    <property type="term" value="P:phospholipid metabolic process"/>
    <property type="evidence" value="ECO:0007669"/>
    <property type="project" value="InterPro"/>
</dbReference>
<gene>
    <name evidence="2" type="ORF">AVEN_9214_1</name>
</gene>
<feature type="domain" description="Phospholipase A2-like" evidence="1">
    <location>
        <begin position="41"/>
        <end position="120"/>
    </location>
</feature>
<sequence length="136" mass="16020">MYKDYTFEIENYDKPIEEEANQNPWLLHHKFRLIIIGKSGSGPGTQLLWGKHRLNDDLTYKDSGKPINRVDEAAYHHDVCYLKNKNTKTRNEVCDANMLKELDDIENPSIRERIEKGLLKQLLKIKKDLEWELTPP</sequence>
<dbReference type="InterPro" id="IPR013607">
    <property type="entry name" value="Phospholipase_A2-like"/>
</dbReference>
<name>A0A4Y2JRF3_ARAVE</name>
<dbReference type="GO" id="GO:0050482">
    <property type="term" value="P:arachidonate secretion"/>
    <property type="evidence" value="ECO:0007669"/>
    <property type="project" value="InterPro"/>
</dbReference>
<comment type="caution">
    <text evidence="2">The sequence shown here is derived from an EMBL/GenBank/DDBJ whole genome shotgun (WGS) entry which is preliminary data.</text>
</comment>
<evidence type="ECO:0000259" key="1">
    <source>
        <dbReference type="Pfam" id="PF08398"/>
    </source>
</evidence>
<evidence type="ECO:0000313" key="3">
    <source>
        <dbReference type="Proteomes" id="UP000499080"/>
    </source>
</evidence>